<evidence type="ECO:0000313" key="4">
    <source>
        <dbReference type="EMBL" id="CAB3691782.1"/>
    </source>
</evidence>
<dbReference type="SUPFAM" id="SSF55729">
    <property type="entry name" value="Acyl-CoA N-acyltransferases (Nat)"/>
    <property type="match status" value="1"/>
</dbReference>
<name>A0A6J5B692_9BURK</name>
<gene>
    <name evidence="4" type="ORF">LMG24238_03163</name>
</gene>
<keyword evidence="5" id="KW-1185">Reference proteome</keyword>
<feature type="domain" description="N-acetyltransferase" evidence="3">
    <location>
        <begin position="23"/>
        <end position="170"/>
    </location>
</feature>
<dbReference type="Pfam" id="PF00583">
    <property type="entry name" value="Acetyltransf_1"/>
    <property type="match status" value="1"/>
</dbReference>
<evidence type="ECO:0000313" key="5">
    <source>
        <dbReference type="Proteomes" id="UP000494255"/>
    </source>
</evidence>
<dbReference type="InterPro" id="IPR050832">
    <property type="entry name" value="Bact_Acetyltransf"/>
</dbReference>
<dbReference type="PROSITE" id="PS51186">
    <property type="entry name" value="GNAT"/>
    <property type="match status" value="1"/>
</dbReference>
<dbReference type="AlphaFoldDB" id="A0A6J5B692"/>
<evidence type="ECO:0000259" key="3">
    <source>
        <dbReference type="PROSITE" id="PS51186"/>
    </source>
</evidence>
<protein>
    <recommendedName>
        <fullName evidence="3">N-acetyltransferase domain-containing protein</fullName>
    </recommendedName>
</protein>
<evidence type="ECO:0000256" key="2">
    <source>
        <dbReference type="ARBA" id="ARBA00023315"/>
    </source>
</evidence>
<organism evidence="4 5">
    <name type="scientific">Paraburkholderia sediminicola</name>
    <dbReference type="NCBI Taxonomy" id="458836"/>
    <lineage>
        <taxon>Bacteria</taxon>
        <taxon>Pseudomonadati</taxon>
        <taxon>Pseudomonadota</taxon>
        <taxon>Betaproteobacteria</taxon>
        <taxon>Burkholderiales</taxon>
        <taxon>Burkholderiaceae</taxon>
        <taxon>Paraburkholderia</taxon>
    </lineage>
</organism>
<keyword evidence="2" id="KW-0012">Acyltransferase</keyword>
<dbReference type="CDD" id="cd04301">
    <property type="entry name" value="NAT_SF"/>
    <property type="match status" value="1"/>
</dbReference>
<dbReference type="PANTHER" id="PTHR43877">
    <property type="entry name" value="AMINOALKYLPHOSPHONATE N-ACETYLTRANSFERASE-RELATED-RELATED"/>
    <property type="match status" value="1"/>
</dbReference>
<accession>A0A6J5B692</accession>
<dbReference type="Gene3D" id="3.40.630.30">
    <property type="match status" value="1"/>
</dbReference>
<dbReference type="InterPro" id="IPR000182">
    <property type="entry name" value="GNAT_dom"/>
</dbReference>
<dbReference type="Proteomes" id="UP000494255">
    <property type="component" value="Unassembled WGS sequence"/>
</dbReference>
<dbReference type="GO" id="GO:0016747">
    <property type="term" value="F:acyltransferase activity, transferring groups other than amino-acyl groups"/>
    <property type="evidence" value="ECO:0007669"/>
    <property type="project" value="InterPro"/>
</dbReference>
<reference evidence="4 5" key="1">
    <citation type="submission" date="2020-04" db="EMBL/GenBank/DDBJ databases">
        <authorList>
            <person name="De Canck E."/>
        </authorList>
    </citation>
    <scope>NUCLEOTIDE SEQUENCE [LARGE SCALE GENOMIC DNA]</scope>
    <source>
        <strain evidence="4 5">LMG 24238</strain>
    </source>
</reference>
<dbReference type="EMBL" id="CADIKC010000003">
    <property type="protein sequence ID" value="CAB3691782.1"/>
    <property type="molecule type" value="Genomic_DNA"/>
</dbReference>
<keyword evidence="1" id="KW-0808">Transferase</keyword>
<dbReference type="InterPro" id="IPR016181">
    <property type="entry name" value="Acyl_CoA_acyltransferase"/>
</dbReference>
<sequence length="170" mass="18581">MDECQVNSFLAAPREIAKGNTMMHIRPVASTDAHSVAHLVDGLLTELHNGELEFADRVSIAEAVLNQTNRSFGYMALEGESPMGILLMTEGVAIYAGGAFGQITELYVRPEYRSGGVAAALIREATKFGKERGWKRLDVGAPDQPRWARTLAFYLSAGFVEVGPRLRLDL</sequence>
<proteinExistence type="predicted"/>
<evidence type="ECO:0000256" key="1">
    <source>
        <dbReference type="ARBA" id="ARBA00022679"/>
    </source>
</evidence>